<organism evidence="1 2">
    <name type="scientific">Echinops telfairi</name>
    <name type="common">Lesser hedgehog tenrec</name>
    <dbReference type="NCBI Taxonomy" id="9371"/>
    <lineage>
        <taxon>Eukaryota</taxon>
        <taxon>Metazoa</taxon>
        <taxon>Chordata</taxon>
        <taxon>Craniata</taxon>
        <taxon>Vertebrata</taxon>
        <taxon>Euteleostomi</taxon>
        <taxon>Mammalia</taxon>
        <taxon>Eutheria</taxon>
        <taxon>Afrotheria</taxon>
        <taxon>Tenrecidae</taxon>
        <taxon>Tenrecinae</taxon>
        <taxon>Echinops</taxon>
    </lineage>
</organism>
<name>A0AC55D0Z6_ECHTE</name>
<proteinExistence type="predicted"/>
<dbReference type="RefSeq" id="XP_045145411.1">
    <property type="nucleotide sequence ID" value="XM_045289476.1"/>
</dbReference>
<evidence type="ECO:0000313" key="2">
    <source>
        <dbReference type="RefSeq" id="XP_045145411.1"/>
    </source>
</evidence>
<dbReference type="Proteomes" id="UP000694863">
    <property type="component" value="Unplaced"/>
</dbReference>
<reference evidence="2" key="1">
    <citation type="submission" date="2025-08" db="UniProtKB">
        <authorList>
            <consortium name="RefSeq"/>
        </authorList>
    </citation>
    <scope>IDENTIFICATION</scope>
</reference>
<protein>
    <submittedName>
        <fullName evidence="2">Protein FAM53A</fullName>
    </submittedName>
</protein>
<gene>
    <name evidence="2" type="primary">FAM53A</name>
</gene>
<sequence>MVTLITEKLQNQSLDDLARKTYDASPYSTERVNKSGGLFSFGLNVVKSPWKVVSGGRPARSGEGAQHAGFPFPPPGPFGPAPPMGLQWRPEAPGAAAAAEGGSDSDVSLGEHAGQPLAPPTKRHCRSLSEPDELARCRSPWRPEVEALTGSVGMRFLSQTEAASLSCDPPPPGQCQQPLPLLQTLKNSKSLCSLDYEDDEEDEAHVKTVVSSPRDAHGLTSAVSPAPSPARPRPWTPREHEGPGAASDGDSAGEEEGGVFPLDCGDLDLEQIENN</sequence>
<evidence type="ECO:0000313" key="1">
    <source>
        <dbReference type="Proteomes" id="UP000694863"/>
    </source>
</evidence>
<accession>A0AC55D0Z6</accession>
<keyword evidence="1" id="KW-1185">Reference proteome</keyword>